<reference evidence="9 10" key="1">
    <citation type="submission" date="2022-12" db="EMBL/GenBank/DDBJ databases">
        <title>Chromosome-scale assembly of the Ensete ventricosum genome.</title>
        <authorList>
            <person name="Dussert Y."/>
            <person name="Stocks J."/>
            <person name="Wendawek A."/>
            <person name="Woldeyes F."/>
            <person name="Nichols R.A."/>
            <person name="Borrell J.S."/>
        </authorList>
    </citation>
    <scope>NUCLEOTIDE SEQUENCE [LARGE SCALE GENOMIC DNA]</scope>
    <source>
        <strain evidence="10">cv. Maze</strain>
        <tissue evidence="9">Seeds</tissue>
    </source>
</reference>
<proteinExistence type="predicted"/>
<dbReference type="PROSITE" id="PS50957">
    <property type="entry name" value="JOSEPHIN"/>
    <property type="match status" value="1"/>
</dbReference>
<organism evidence="9 10">
    <name type="scientific">Ensete ventricosum</name>
    <name type="common">Abyssinian banana</name>
    <name type="synonym">Musa ensete</name>
    <dbReference type="NCBI Taxonomy" id="4639"/>
    <lineage>
        <taxon>Eukaryota</taxon>
        <taxon>Viridiplantae</taxon>
        <taxon>Streptophyta</taxon>
        <taxon>Embryophyta</taxon>
        <taxon>Tracheophyta</taxon>
        <taxon>Spermatophyta</taxon>
        <taxon>Magnoliopsida</taxon>
        <taxon>Liliopsida</taxon>
        <taxon>Zingiberales</taxon>
        <taxon>Musaceae</taxon>
        <taxon>Ensete</taxon>
    </lineage>
</organism>
<dbReference type="Gene3D" id="3.90.70.40">
    <property type="match status" value="1"/>
</dbReference>
<keyword evidence="10" id="KW-1185">Reference proteome</keyword>
<dbReference type="AlphaFoldDB" id="A0AAV8Q0E7"/>
<protein>
    <recommendedName>
        <fullName evidence="2">ubiquitinyl hydrolase 1</fullName>
        <ecNumber evidence="2">3.4.19.12</ecNumber>
    </recommendedName>
</protein>
<evidence type="ECO:0000259" key="8">
    <source>
        <dbReference type="PROSITE" id="PS50957"/>
    </source>
</evidence>
<dbReference type="GO" id="GO:0006508">
    <property type="term" value="P:proteolysis"/>
    <property type="evidence" value="ECO:0007669"/>
    <property type="project" value="UniProtKB-KW"/>
</dbReference>
<sequence>MCRSPLRRGIRNPQRRRSSSRPNSPAIVIPTSPPRGCVHGFGPLQESGLLEVANLEVRGMDEMPIYHEKQRLQFCLLHALNNLMQEKDSFRRAELDAIAEKLLADDPFRSQWTPLSLIFKPHHNVFTGNYDVNVLIAALESRRKKVVWHDRRNGASSINLAEESLLGIMLNIPVRRFGGIWSGRHWVSLRNINGVWYNLDSDLASPVPFEHQEELREYLNNVIDQGGEILIILREKL</sequence>
<dbReference type="SMART" id="SM01246">
    <property type="entry name" value="Josephin"/>
    <property type="match status" value="1"/>
</dbReference>
<evidence type="ECO:0000313" key="9">
    <source>
        <dbReference type="EMBL" id="KAJ8503741.1"/>
    </source>
</evidence>
<feature type="active site" evidence="6">
    <location>
        <position position="185"/>
    </location>
</feature>
<dbReference type="Pfam" id="PF02099">
    <property type="entry name" value="Josephin"/>
    <property type="match status" value="1"/>
</dbReference>
<dbReference type="PANTHER" id="PTHR13291:SF0">
    <property type="entry name" value="JOSEPHIN-LIKE PROTEIN"/>
    <property type="match status" value="1"/>
</dbReference>
<keyword evidence="3" id="KW-0645">Protease</keyword>
<evidence type="ECO:0000256" key="3">
    <source>
        <dbReference type="ARBA" id="ARBA00022670"/>
    </source>
</evidence>
<keyword evidence="5 6" id="KW-0378">Hydrolase</keyword>
<feature type="active site" evidence="6">
    <location>
        <position position="75"/>
    </location>
</feature>
<dbReference type="InterPro" id="IPR040053">
    <property type="entry name" value="JOSD1/2"/>
</dbReference>
<keyword evidence="4" id="KW-0833">Ubl conjugation pathway</keyword>
<dbReference type="EC" id="3.4.19.12" evidence="2"/>
<feature type="active site" evidence="6">
    <location>
        <position position="200"/>
    </location>
</feature>
<evidence type="ECO:0000256" key="2">
    <source>
        <dbReference type="ARBA" id="ARBA00012759"/>
    </source>
</evidence>
<dbReference type="GO" id="GO:0004843">
    <property type="term" value="F:cysteine-type deubiquitinase activity"/>
    <property type="evidence" value="ECO:0007669"/>
    <property type="project" value="UniProtKB-EC"/>
</dbReference>
<gene>
    <name evidence="9" type="ORF">OPV22_004627</name>
</gene>
<name>A0AAV8Q0E7_ENSVE</name>
<dbReference type="GO" id="GO:0016579">
    <property type="term" value="P:protein deubiquitination"/>
    <property type="evidence" value="ECO:0007669"/>
    <property type="project" value="InterPro"/>
</dbReference>
<evidence type="ECO:0000256" key="1">
    <source>
        <dbReference type="ARBA" id="ARBA00000707"/>
    </source>
</evidence>
<feature type="compositionally biased region" description="Basic residues" evidence="7">
    <location>
        <begin position="1"/>
        <end position="19"/>
    </location>
</feature>
<evidence type="ECO:0000256" key="6">
    <source>
        <dbReference type="PROSITE-ProRule" id="PRU00331"/>
    </source>
</evidence>
<feature type="region of interest" description="Disordered" evidence="7">
    <location>
        <begin position="1"/>
        <end position="29"/>
    </location>
</feature>
<evidence type="ECO:0000256" key="5">
    <source>
        <dbReference type="ARBA" id="ARBA00022801"/>
    </source>
</evidence>
<dbReference type="EMBL" id="JAQQAF010000002">
    <property type="protein sequence ID" value="KAJ8503741.1"/>
    <property type="molecule type" value="Genomic_DNA"/>
</dbReference>
<dbReference type="Proteomes" id="UP001222027">
    <property type="component" value="Unassembled WGS sequence"/>
</dbReference>
<dbReference type="PANTHER" id="PTHR13291">
    <property type="entry name" value="JOSEPHIN 1, 2"/>
    <property type="match status" value="1"/>
</dbReference>
<evidence type="ECO:0000256" key="4">
    <source>
        <dbReference type="ARBA" id="ARBA00022786"/>
    </source>
</evidence>
<dbReference type="InterPro" id="IPR006155">
    <property type="entry name" value="Josephin"/>
</dbReference>
<comment type="catalytic activity">
    <reaction evidence="1">
        <text>Thiol-dependent hydrolysis of ester, thioester, amide, peptide and isopeptide bonds formed by the C-terminal Gly of ubiquitin (a 76-residue protein attached to proteins as an intracellular targeting signal).</text>
        <dbReference type="EC" id="3.4.19.12"/>
    </reaction>
</comment>
<accession>A0AAV8Q0E7</accession>
<comment type="caution">
    <text evidence="9">The sequence shown here is derived from an EMBL/GenBank/DDBJ whole genome shotgun (WGS) entry which is preliminary data.</text>
</comment>
<feature type="domain" description="Josephin" evidence="8">
    <location>
        <begin position="62"/>
        <end position="237"/>
    </location>
</feature>
<evidence type="ECO:0000313" key="10">
    <source>
        <dbReference type="Proteomes" id="UP001222027"/>
    </source>
</evidence>
<evidence type="ECO:0000256" key="7">
    <source>
        <dbReference type="SAM" id="MobiDB-lite"/>
    </source>
</evidence>